<evidence type="ECO:0000313" key="1">
    <source>
        <dbReference type="EMBL" id="KGK39411.1"/>
    </source>
</evidence>
<gene>
    <name evidence="1" type="ORF">JL09_g1447</name>
</gene>
<dbReference type="HOGENOM" id="CLU_053171_0_0_1"/>
<dbReference type="VEuPathDB" id="FungiDB:C5L36_0B09345"/>
<protein>
    <submittedName>
        <fullName evidence="1">Uncharacterized protein</fullName>
    </submittedName>
</protein>
<comment type="caution">
    <text evidence="1">The sequence shown here is derived from an EMBL/GenBank/DDBJ whole genome shotgun (WGS) entry which is preliminary data.</text>
</comment>
<sequence>MDHRSLHAVYDDSGDLRKNIISLLQNLPVEVLADYLLENINAGHLTMEQLNELRLKRCLTGQGNLKQRSSTLADGQDKGNLFLNSEHGLFSANPCSENPRVSAGNIQFSNMMVFEDNKPYINYTQSLGNNNSNSSERTIIKRRPVGNLTKENYSYYFPLSGIQIYPKSDKYLSINTCAFEACKLDPSFSYESYHRYLRKELNIHKQGGLLFAPSGYQSRGVPLQSIIDDEWVAGIQASQFFDPSAVWRDLKNLKEFIPDGKFRCRYFQAQQIENLTDGQFAILTFGQYKQIHGFLKRYNVKSIKWREHPEFNGWIRSRTFGCKFGIRGEDACNKKLTVVLDLMHRIVILKFFGRHISTCDTQNRKLVYPVFRNLVLNHKPLSVDKTFRLIKDKYPSCFDDIIMKLGRLPTTPEVANWQLQREKNN</sequence>
<dbReference type="AlphaFoldDB" id="A0A099P602"/>
<proteinExistence type="predicted"/>
<dbReference type="Proteomes" id="UP000029867">
    <property type="component" value="Unassembled WGS sequence"/>
</dbReference>
<accession>A0A099P602</accession>
<dbReference type="EMBL" id="JQFK01000009">
    <property type="protein sequence ID" value="KGK39411.1"/>
    <property type="molecule type" value="Genomic_DNA"/>
</dbReference>
<reference evidence="2" key="1">
    <citation type="journal article" date="2014" name="Microb. Cell Fact.">
        <title>Exploiting Issatchenkia orientalis SD108 for succinic acid production.</title>
        <authorList>
            <person name="Xiao H."/>
            <person name="Shao Z."/>
            <person name="Jiang Y."/>
            <person name="Dole S."/>
            <person name="Zhao H."/>
        </authorList>
    </citation>
    <scope>NUCLEOTIDE SEQUENCE [LARGE SCALE GENOMIC DNA]</scope>
    <source>
        <strain evidence="2">SD108</strain>
    </source>
</reference>
<name>A0A099P602_PICKU</name>
<organism evidence="1 2">
    <name type="scientific">Pichia kudriavzevii</name>
    <name type="common">Yeast</name>
    <name type="synonym">Issatchenkia orientalis</name>
    <dbReference type="NCBI Taxonomy" id="4909"/>
    <lineage>
        <taxon>Eukaryota</taxon>
        <taxon>Fungi</taxon>
        <taxon>Dikarya</taxon>
        <taxon>Ascomycota</taxon>
        <taxon>Saccharomycotina</taxon>
        <taxon>Pichiomycetes</taxon>
        <taxon>Pichiales</taxon>
        <taxon>Pichiaceae</taxon>
        <taxon>Pichia</taxon>
    </lineage>
</organism>
<evidence type="ECO:0000313" key="2">
    <source>
        <dbReference type="Proteomes" id="UP000029867"/>
    </source>
</evidence>